<feature type="compositionally biased region" description="Basic and acidic residues" evidence="1">
    <location>
        <begin position="1"/>
        <end position="20"/>
    </location>
</feature>
<accession>A0A382T704</accession>
<evidence type="ECO:0000313" key="2">
    <source>
        <dbReference type="EMBL" id="SVD17158.1"/>
    </source>
</evidence>
<organism evidence="2">
    <name type="scientific">marine metagenome</name>
    <dbReference type="NCBI Taxonomy" id="408172"/>
    <lineage>
        <taxon>unclassified sequences</taxon>
        <taxon>metagenomes</taxon>
        <taxon>ecological metagenomes</taxon>
    </lineage>
</organism>
<feature type="non-terminal residue" evidence="2">
    <location>
        <position position="1"/>
    </location>
</feature>
<dbReference type="AlphaFoldDB" id="A0A382T704"/>
<sequence>VATEKLDKKNRSKDDSLDTPKKKKKKKKKKVESEEDSL</sequence>
<dbReference type="EMBL" id="UINC01133932">
    <property type="protein sequence ID" value="SVD17158.1"/>
    <property type="molecule type" value="Genomic_DNA"/>
</dbReference>
<proteinExistence type="predicted"/>
<feature type="non-terminal residue" evidence="2">
    <location>
        <position position="38"/>
    </location>
</feature>
<feature type="region of interest" description="Disordered" evidence="1">
    <location>
        <begin position="1"/>
        <end position="38"/>
    </location>
</feature>
<reference evidence="2" key="1">
    <citation type="submission" date="2018-05" db="EMBL/GenBank/DDBJ databases">
        <authorList>
            <person name="Lanie J.A."/>
            <person name="Ng W.-L."/>
            <person name="Kazmierczak K.M."/>
            <person name="Andrzejewski T.M."/>
            <person name="Davidsen T.M."/>
            <person name="Wayne K.J."/>
            <person name="Tettelin H."/>
            <person name="Glass J.I."/>
            <person name="Rusch D."/>
            <person name="Podicherti R."/>
            <person name="Tsui H.-C.T."/>
            <person name="Winkler M.E."/>
        </authorList>
    </citation>
    <scope>NUCLEOTIDE SEQUENCE</scope>
</reference>
<evidence type="ECO:0000256" key="1">
    <source>
        <dbReference type="SAM" id="MobiDB-lite"/>
    </source>
</evidence>
<protein>
    <submittedName>
        <fullName evidence="2">Uncharacterized protein</fullName>
    </submittedName>
</protein>
<feature type="compositionally biased region" description="Basic residues" evidence="1">
    <location>
        <begin position="21"/>
        <end position="30"/>
    </location>
</feature>
<name>A0A382T704_9ZZZZ</name>
<gene>
    <name evidence="2" type="ORF">METZ01_LOCUS370012</name>
</gene>